<feature type="transmembrane region" description="Helical" evidence="1">
    <location>
        <begin position="402"/>
        <end position="423"/>
    </location>
</feature>
<dbReference type="InterPro" id="IPR016186">
    <property type="entry name" value="C-type_lectin-like/link_sf"/>
</dbReference>
<accession>A0A1W0X054</accession>
<dbReference type="CDD" id="cd00037">
    <property type="entry name" value="CLECT"/>
    <property type="match status" value="1"/>
</dbReference>
<keyword evidence="5" id="KW-1185">Reference proteome</keyword>
<evidence type="ECO:0000313" key="5">
    <source>
        <dbReference type="Proteomes" id="UP000192578"/>
    </source>
</evidence>
<evidence type="ECO:0000256" key="2">
    <source>
        <dbReference type="SAM" id="SignalP"/>
    </source>
</evidence>
<gene>
    <name evidence="4" type="ORF">BV898_05196</name>
</gene>
<protein>
    <recommendedName>
        <fullName evidence="3">C-type lectin domain-containing protein</fullName>
    </recommendedName>
</protein>
<dbReference type="Gene3D" id="3.10.100.10">
    <property type="entry name" value="Mannose-Binding Protein A, subunit A"/>
    <property type="match status" value="1"/>
</dbReference>
<sequence length="424" mass="47354">MDRIVVHDLAFILLLLGLPPIHVTTDATEYDYDTDMVGTDDIGSYHTNRKWQLYGYDMSDDQAKCQFGPGWSNLMGGCYLITHKGVAWGNAAEVCRNLDPLAEFGTLWTMADMDFVSRMARSRGLAHVYLNGKFDPKTADFRWHLRRPVVPSYTPWASAEPRANTTGLGITLAIDTKTSVPGYLGTSLMGTPFPALCKRPAKGFRRRSSREILQYVSRLSSLKAKDSHNLEVSAIEPVDVVDIVKAREDKLNEIYGRSALRLKDSMAFYPEDYRYPTTDYQRMAHVLTTELLAQNQREQKTDAPYEVAKVLTMKLFAEGRAIQCFFGEKDEAIGNRQVECIATAGVIDACVKQLLLSGKIIRGCGLPGTDHQTKKEGCVGTPNGGICYCKRDNCNSSHRNSYISASLTFFFIGLSVTYGRLFIL</sequence>
<evidence type="ECO:0000313" key="4">
    <source>
        <dbReference type="EMBL" id="OQV20854.1"/>
    </source>
</evidence>
<keyword evidence="1" id="KW-0472">Membrane</keyword>
<dbReference type="EMBL" id="MTYJ01000027">
    <property type="protein sequence ID" value="OQV20854.1"/>
    <property type="molecule type" value="Genomic_DNA"/>
</dbReference>
<feature type="signal peptide" evidence="2">
    <location>
        <begin position="1"/>
        <end position="23"/>
    </location>
</feature>
<dbReference type="InterPro" id="IPR016187">
    <property type="entry name" value="CTDL_fold"/>
</dbReference>
<dbReference type="AlphaFoldDB" id="A0A1W0X054"/>
<evidence type="ECO:0000256" key="1">
    <source>
        <dbReference type="SAM" id="Phobius"/>
    </source>
</evidence>
<dbReference type="PROSITE" id="PS50041">
    <property type="entry name" value="C_TYPE_LECTIN_2"/>
    <property type="match status" value="1"/>
</dbReference>
<keyword evidence="2" id="KW-0732">Signal</keyword>
<feature type="domain" description="C-type lectin" evidence="3">
    <location>
        <begin position="74"/>
        <end position="198"/>
    </location>
</feature>
<dbReference type="OrthoDB" id="10401469at2759"/>
<dbReference type="InterPro" id="IPR001304">
    <property type="entry name" value="C-type_lectin-like"/>
</dbReference>
<organism evidence="4 5">
    <name type="scientific">Hypsibius exemplaris</name>
    <name type="common">Freshwater tardigrade</name>
    <dbReference type="NCBI Taxonomy" id="2072580"/>
    <lineage>
        <taxon>Eukaryota</taxon>
        <taxon>Metazoa</taxon>
        <taxon>Ecdysozoa</taxon>
        <taxon>Tardigrada</taxon>
        <taxon>Eutardigrada</taxon>
        <taxon>Parachela</taxon>
        <taxon>Hypsibioidea</taxon>
        <taxon>Hypsibiidae</taxon>
        <taxon>Hypsibius</taxon>
    </lineage>
</organism>
<evidence type="ECO:0000259" key="3">
    <source>
        <dbReference type="PROSITE" id="PS50041"/>
    </source>
</evidence>
<feature type="chain" id="PRO_5012122216" description="C-type lectin domain-containing protein" evidence="2">
    <location>
        <begin position="24"/>
        <end position="424"/>
    </location>
</feature>
<dbReference type="Proteomes" id="UP000192578">
    <property type="component" value="Unassembled WGS sequence"/>
</dbReference>
<dbReference type="SUPFAM" id="SSF56436">
    <property type="entry name" value="C-type lectin-like"/>
    <property type="match status" value="1"/>
</dbReference>
<reference evidence="5" key="1">
    <citation type="submission" date="2017-01" db="EMBL/GenBank/DDBJ databases">
        <title>Comparative genomics of anhydrobiosis in the tardigrade Hypsibius dujardini.</title>
        <authorList>
            <person name="Yoshida Y."/>
            <person name="Koutsovoulos G."/>
            <person name="Laetsch D."/>
            <person name="Stevens L."/>
            <person name="Kumar S."/>
            <person name="Horikawa D."/>
            <person name="Ishino K."/>
            <person name="Komine S."/>
            <person name="Tomita M."/>
            <person name="Blaxter M."/>
            <person name="Arakawa K."/>
        </authorList>
    </citation>
    <scope>NUCLEOTIDE SEQUENCE [LARGE SCALE GENOMIC DNA]</scope>
    <source>
        <strain evidence="5">Z151</strain>
    </source>
</reference>
<proteinExistence type="predicted"/>
<keyword evidence="1" id="KW-0812">Transmembrane</keyword>
<keyword evidence="1" id="KW-1133">Transmembrane helix</keyword>
<comment type="caution">
    <text evidence="4">The sequence shown here is derived from an EMBL/GenBank/DDBJ whole genome shotgun (WGS) entry which is preliminary data.</text>
</comment>
<name>A0A1W0X054_HYPEX</name>